<feature type="transmembrane region" description="Helical" evidence="1">
    <location>
        <begin position="83"/>
        <end position="103"/>
    </location>
</feature>
<feature type="transmembrane region" description="Helical" evidence="1">
    <location>
        <begin position="149"/>
        <end position="167"/>
    </location>
</feature>
<evidence type="ECO:0000313" key="2">
    <source>
        <dbReference type="EMBL" id="MCR6546521.1"/>
    </source>
</evidence>
<evidence type="ECO:0000313" key="3">
    <source>
        <dbReference type="Proteomes" id="UP001524944"/>
    </source>
</evidence>
<keyword evidence="1" id="KW-0472">Membrane</keyword>
<sequence>MSDTTNSIQVPNVQSFLRGFPWVVMILVFAFLSWLFWEPFLSMFMDGESAQYASIGISTIGAYLVSIFAIAGQWPFQKVENKWVRGILLILLAKVIAAAFWIMLVRVFHVNIVMWAFPIISNAWLILAATSFVGGDAHLPNVPPVRKMFLNLIIAVGGTLVLLRTIVIFPSTWFAMLQPIIVTGGLAYLFRRVKQPTFSILSWSLLLGLMWIFVSVASWLGHFTIDHNAPQFWTWNLGAGSAEFNLFFAFACGLNFAVFACTQCWPFSRIRQPWGTTIALFSVLTWCFLITRAIIPLFNTIVPGDASLWQAQIMAWHTVFWGFSWVYCFGVGQKPYLWAGQKTPGTWDDVD</sequence>
<keyword evidence="3" id="KW-1185">Reference proteome</keyword>
<feature type="transmembrane region" description="Helical" evidence="1">
    <location>
        <begin position="313"/>
        <end position="332"/>
    </location>
</feature>
<reference evidence="2 3" key="1">
    <citation type="submission" date="2022-08" db="EMBL/GenBank/DDBJ databases">
        <title>Proteogenomics of the novel Dehalobacterium formicoaceticum strain EZ94 highlights a key role of methyltransferases during anaerobic dichloromethane degradation.</title>
        <authorList>
            <person name="Wasmund K."/>
        </authorList>
    </citation>
    <scope>NUCLEOTIDE SEQUENCE [LARGE SCALE GENOMIC DNA]</scope>
    <source>
        <strain evidence="2 3">EZ94</strain>
    </source>
</reference>
<keyword evidence="1" id="KW-0812">Transmembrane</keyword>
<keyword evidence="1" id="KW-1133">Transmembrane helix</keyword>
<protein>
    <submittedName>
        <fullName evidence="2">Uncharacterized protein</fullName>
    </submittedName>
</protein>
<gene>
    <name evidence="2" type="ORF">NVS47_13545</name>
</gene>
<feature type="transmembrane region" description="Helical" evidence="1">
    <location>
        <begin position="203"/>
        <end position="225"/>
    </location>
</feature>
<dbReference type="RefSeq" id="WP_089610785.1">
    <property type="nucleotide sequence ID" value="NZ_CP022121.1"/>
</dbReference>
<feature type="transmembrane region" description="Helical" evidence="1">
    <location>
        <begin position="173"/>
        <end position="191"/>
    </location>
</feature>
<evidence type="ECO:0000256" key="1">
    <source>
        <dbReference type="SAM" id="Phobius"/>
    </source>
</evidence>
<dbReference type="EMBL" id="JANPWE010000008">
    <property type="protein sequence ID" value="MCR6546521.1"/>
    <property type="molecule type" value="Genomic_DNA"/>
</dbReference>
<dbReference type="Proteomes" id="UP001524944">
    <property type="component" value="Unassembled WGS sequence"/>
</dbReference>
<accession>A0ABT1YA38</accession>
<feature type="transmembrane region" description="Helical" evidence="1">
    <location>
        <begin position="20"/>
        <end position="37"/>
    </location>
</feature>
<proteinExistence type="predicted"/>
<comment type="caution">
    <text evidence="2">The sequence shown here is derived from an EMBL/GenBank/DDBJ whole genome shotgun (WGS) entry which is preliminary data.</text>
</comment>
<feature type="transmembrane region" description="Helical" evidence="1">
    <location>
        <begin position="115"/>
        <end position="137"/>
    </location>
</feature>
<organism evidence="2 3">
    <name type="scientific">Dehalobacterium formicoaceticum</name>
    <dbReference type="NCBI Taxonomy" id="51515"/>
    <lineage>
        <taxon>Bacteria</taxon>
        <taxon>Bacillati</taxon>
        <taxon>Bacillota</taxon>
        <taxon>Clostridia</taxon>
        <taxon>Eubacteriales</taxon>
        <taxon>Peptococcaceae</taxon>
        <taxon>Dehalobacterium</taxon>
    </lineage>
</organism>
<feature type="transmembrane region" description="Helical" evidence="1">
    <location>
        <begin position="278"/>
        <end position="301"/>
    </location>
</feature>
<feature type="transmembrane region" description="Helical" evidence="1">
    <location>
        <begin position="245"/>
        <end position="266"/>
    </location>
</feature>
<name>A0ABT1YA38_9FIRM</name>
<feature type="transmembrane region" description="Helical" evidence="1">
    <location>
        <begin position="49"/>
        <end position="71"/>
    </location>
</feature>